<proteinExistence type="predicted"/>
<feature type="signal peptide" evidence="1">
    <location>
        <begin position="1"/>
        <end position="24"/>
    </location>
</feature>
<keyword evidence="1" id="KW-0732">Signal</keyword>
<organism evidence="2 3">
    <name type="scientific">Allomyces macrogynus (strain ATCC 38327)</name>
    <name type="common">Allomyces javanicus var. macrogynus</name>
    <dbReference type="NCBI Taxonomy" id="578462"/>
    <lineage>
        <taxon>Eukaryota</taxon>
        <taxon>Fungi</taxon>
        <taxon>Fungi incertae sedis</taxon>
        <taxon>Blastocladiomycota</taxon>
        <taxon>Blastocladiomycetes</taxon>
        <taxon>Blastocladiales</taxon>
        <taxon>Blastocladiaceae</taxon>
        <taxon>Allomyces</taxon>
    </lineage>
</organism>
<reference evidence="2 3" key="1">
    <citation type="submission" date="2009-11" db="EMBL/GenBank/DDBJ databases">
        <title>Annotation of Allomyces macrogynus ATCC 38327.</title>
        <authorList>
            <consortium name="The Broad Institute Genome Sequencing Platform"/>
            <person name="Russ C."/>
            <person name="Cuomo C."/>
            <person name="Burger G."/>
            <person name="Gray M.W."/>
            <person name="Holland P.W.H."/>
            <person name="King N."/>
            <person name="Lang F.B.F."/>
            <person name="Roger A.J."/>
            <person name="Ruiz-Trillo I."/>
            <person name="Young S.K."/>
            <person name="Zeng Q."/>
            <person name="Gargeya S."/>
            <person name="Fitzgerald M."/>
            <person name="Haas B."/>
            <person name="Abouelleil A."/>
            <person name="Alvarado L."/>
            <person name="Arachchi H.M."/>
            <person name="Berlin A."/>
            <person name="Chapman S.B."/>
            <person name="Gearin G."/>
            <person name="Goldberg J."/>
            <person name="Griggs A."/>
            <person name="Gujja S."/>
            <person name="Hansen M."/>
            <person name="Heiman D."/>
            <person name="Howarth C."/>
            <person name="Larimer J."/>
            <person name="Lui A."/>
            <person name="MacDonald P.J.P."/>
            <person name="McCowen C."/>
            <person name="Montmayeur A."/>
            <person name="Murphy C."/>
            <person name="Neiman D."/>
            <person name="Pearson M."/>
            <person name="Priest M."/>
            <person name="Roberts A."/>
            <person name="Saif S."/>
            <person name="Shea T."/>
            <person name="Sisk P."/>
            <person name="Stolte C."/>
            <person name="Sykes S."/>
            <person name="Wortman J."/>
            <person name="Nusbaum C."/>
            <person name="Birren B."/>
        </authorList>
    </citation>
    <scope>NUCLEOTIDE SEQUENCE [LARGE SCALE GENOMIC DNA]</scope>
    <source>
        <strain evidence="2 3">ATCC 38327</strain>
    </source>
</reference>
<keyword evidence="3" id="KW-1185">Reference proteome</keyword>
<evidence type="ECO:0000256" key="1">
    <source>
        <dbReference type="SAM" id="SignalP"/>
    </source>
</evidence>
<name>A0A0L0S971_ALLM3</name>
<dbReference type="AlphaFoldDB" id="A0A0L0S971"/>
<dbReference type="Proteomes" id="UP000054350">
    <property type="component" value="Unassembled WGS sequence"/>
</dbReference>
<protein>
    <submittedName>
        <fullName evidence="2">Uncharacterized protein</fullName>
    </submittedName>
</protein>
<dbReference type="VEuPathDB" id="FungiDB:AMAG_03327"/>
<dbReference type="EMBL" id="GG745334">
    <property type="protein sequence ID" value="KNE58971.1"/>
    <property type="molecule type" value="Genomic_DNA"/>
</dbReference>
<sequence>MVIVALSAMVIMGCFIFRWHASSSTSTAKSGQVGPAPAITAPTDTTMATMSMEMAVLRPPDLHAVATIHGDLSMSAKPLQAAPPRSGKY</sequence>
<evidence type="ECO:0000313" key="3">
    <source>
        <dbReference type="Proteomes" id="UP000054350"/>
    </source>
</evidence>
<accession>A0A0L0S971</accession>
<evidence type="ECO:0000313" key="2">
    <source>
        <dbReference type="EMBL" id="KNE58971.1"/>
    </source>
</evidence>
<reference evidence="3" key="2">
    <citation type="submission" date="2009-11" db="EMBL/GenBank/DDBJ databases">
        <title>The Genome Sequence of Allomyces macrogynus strain ATCC 38327.</title>
        <authorList>
            <consortium name="The Broad Institute Genome Sequencing Platform"/>
            <person name="Russ C."/>
            <person name="Cuomo C."/>
            <person name="Shea T."/>
            <person name="Young S.K."/>
            <person name="Zeng Q."/>
            <person name="Koehrsen M."/>
            <person name="Haas B."/>
            <person name="Borodovsky M."/>
            <person name="Guigo R."/>
            <person name="Alvarado L."/>
            <person name="Berlin A."/>
            <person name="Borenstein D."/>
            <person name="Chen Z."/>
            <person name="Engels R."/>
            <person name="Freedman E."/>
            <person name="Gellesch M."/>
            <person name="Goldberg J."/>
            <person name="Griggs A."/>
            <person name="Gujja S."/>
            <person name="Heiman D."/>
            <person name="Hepburn T."/>
            <person name="Howarth C."/>
            <person name="Jen D."/>
            <person name="Larson L."/>
            <person name="Lewis B."/>
            <person name="Mehta T."/>
            <person name="Park D."/>
            <person name="Pearson M."/>
            <person name="Roberts A."/>
            <person name="Saif S."/>
            <person name="Shenoy N."/>
            <person name="Sisk P."/>
            <person name="Stolte C."/>
            <person name="Sykes S."/>
            <person name="Walk T."/>
            <person name="White J."/>
            <person name="Yandava C."/>
            <person name="Burger G."/>
            <person name="Gray M.W."/>
            <person name="Holland P.W.H."/>
            <person name="King N."/>
            <person name="Lang F.B.F."/>
            <person name="Roger A.J."/>
            <person name="Ruiz-Trillo I."/>
            <person name="Lander E."/>
            <person name="Nusbaum C."/>
        </authorList>
    </citation>
    <scope>NUCLEOTIDE SEQUENCE [LARGE SCALE GENOMIC DNA]</scope>
    <source>
        <strain evidence="3">ATCC 38327</strain>
    </source>
</reference>
<gene>
    <name evidence="2" type="ORF">AMAG_03327</name>
</gene>
<feature type="chain" id="PRO_5005547849" evidence="1">
    <location>
        <begin position="25"/>
        <end position="89"/>
    </location>
</feature>